<dbReference type="SUPFAM" id="SSF53254">
    <property type="entry name" value="Phosphoglycerate mutase-like"/>
    <property type="match status" value="1"/>
</dbReference>
<protein>
    <submittedName>
        <fullName evidence="1">Histidine phosphatase family protein</fullName>
    </submittedName>
</protein>
<dbReference type="Pfam" id="PF00300">
    <property type="entry name" value="His_Phos_1"/>
    <property type="match status" value="1"/>
</dbReference>
<dbReference type="PANTHER" id="PTHR48100">
    <property type="entry name" value="BROAD-SPECIFICITY PHOSPHATASE YOR283W-RELATED"/>
    <property type="match status" value="1"/>
</dbReference>
<dbReference type="GO" id="GO:0016791">
    <property type="term" value="F:phosphatase activity"/>
    <property type="evidence" value="ECO:0007669"/>
    <property type="project" value="TreeGrafter"/>
</dbReference>
<accession>A0A419R472</accession>
<dbReference type="PANTHER" id="PTHR48100:SF1">
    <property type="entry name" value="HISTIDINE PHOSPHATASE FAMILY PROTEIN-RELATED"/>
    <property type="match status" value="1"/>
</dbReference>
<gene>
    <name evidence="1" type="ORF">D6858_04510</name>
</gene>
<dbReference type="RefSeq" id="WP_120107553.1">
    <property type="nucleotide sequence ID" value="NZ_RAHJ01000014.1"/>
</dbReference>
<dbReference type="AlphaFoldDB" id="A0A419R472"/>
<dbReference type="InterPro" id="IPR050275">
    <property type="entry name" value="PGM_Phosphatase"/>
</dbReference>
<dbReference type="OrthoDB" id="5449373at2"/>
<dbReference type="Gene3D" id="3.40.50.1240">
    <property type="entry name" value="Phosphoglycerate mutase-like"/>
    <property type="match status" value="1"/>
</dbReference>
<evidence type="ECO:0000313" key="1">
    <source>
        <dbReference type="EMBL" id="RJX69160.1"/>
    </source>
</evidence>
<reference evidence="1 2" key="1">
    <citation type="submission" date="2018-09" db="EMBL/GenBank/DDBJ databases">
        <title>Altererythrobacter sp.Ery1 and Ery12, the genome sequencing of novel strains in genus Alterythrobacter.</title>
        <authorList>
            <person name="Cheng H."/>
            <person name="Wu Y.-H."/>
            <person name="Fang C."/>
            <person name="Xu X.-W."/>
        </authorList>
    </citation>
    <scope>NUCLEOTIDE SEQUENCE [LARGE SCALE GENOMIC DNA]</scope>
    <source>
        <strain evidence="1 2">Ery12</strain>
    </source>
</reference>
<proteinExistence type="predicted"/>
<comment type="caution">
    <text evidence="1">The sequence shown here is derived from an EMBL/GenBank/DDBJ whole genome shotgun (WGS) entry which is preliminary data.</text>
</comment>
<keyword evidence="2" id="KW-1185">Reference proteome</keyword>
<dbReference type="GO" id="GO:0005737">
    <property type="term" value="C:cytoplasm"/>
    <property type="evidence" value="ECO:0007669"/>
    <property type="project" value="TreeGrafter"/>
</dbReference>
<dbReference type="InterPro" id="IPR029033">
    <property type="entry name" value="His_PPase_superfam"/>
</dbReference>
<organism evidence="1 2">
    <name type="scientific">Tsuneonella suprasediminis</name>
    <dbReference type="NCBI Taxonomy" id="2306996"/>
    <lineage>
        <taxon>Bacteria</taxon>
        <taxon>Pseudomonadati</taxon>
        <taxon>Pseudomonadota</taxon>
        <taxon>Alphaproteobacteria</taxon>
        <taxon>Sphingomonadales</taxon>
        <taxon>Erythrobacteraceae</taxon>
        <taxon>Tsuneonella</taxon>
    </lineage>
</organism>
<dbReference type="EMBL" id="RAHJ01000014">
    <property type="protein sequence ID" value="RJX69160.1"/>
    <property type="molecule type" value="Genomic_DNA"/>
</dbReference>
<dbReference type="InterPro" id="IPR013078">
    <property type="entry name" value="His_Pase_superF_clade-1"/>
</dbReference>
<sequence length="189" mass="19980">MTDFSLHLLRHGAPVQPGLLMGRTDGLPTDAGIAARVAQAGSLDIEHIVTSDLLRCRAAADAIGATKGVVPVVDPRWRELDFGDWDGAAADTLDPEALGRFWDDPDASPPPGGERWSSLASRVSDALAALASRPTLIVTHGGSIRAALHNLCGFTQRQTWSFALPYGALVSLQVWSGDRPSAQITAIHA</sequence>
<name>A0A419R472_9SPHN</name>
<dbReference type="SMART" id="SM00855">
    <property type="entry name" value="PGAM"/>
    <property type="match status" value="1"/>
</dbReference>
<dbReference type="Proteomes" id="UP000284322">
    <property type="component" value="Unassembled WGS sequence"/>
</dbReference>
<evidence type="ECO:0000313" key="2">
    <source>
        <dbReference type="Proteomes" id="UP000284322"/>
    </source>
</evidence>
<dbReference type="CDD" id="cd07067">
    <property type="entry name" value="HP_PGM_like"/>
    <property type="match status" value="1"/>
</dbReference>